<dbReference type="InterPro" id="IPR008278">
    <property type="entry name" value="4-PPantetheinyl_Trfase_dom"/>
</dbReference>
<dbReference type="EC" id="2.7.8.7" evidence="8"/>
<keyword evidence="2 8" id="KW-0808">Transferase</keyword>
<keyword evidence="6 8" id="KW-0443">Lipid metabolism</keyword>
<dbReference type="Pfam" id="PF01648">
    <property type="entry name" value="ACPS"/>
    <property type="match status" value="1"/>
</dbReference>
<evidence type="ECO:0000256" key="8">
    <source>
        <dbReference type="HAMAP-Rule" id="MF_00101"/>
    </source>
</evidence>
<dbReference type="GO" id="GO:0008897">
    <property type="term" value="F:holo-[acyl-carrier-protein] synthase activity"/>
    <property type="evidence" value="ECO:0007669"/>
    <property type="project" value="UniProtKB-UniRule"/>
</dbReference>
<dbReference type="Proteomes" id="UP000220133">
    <property type="component" value="Chromosome"/>
</dbReference>
<organism evidence="10 11">
    <name type="scientific">Chitinophaga caeni</name>
    <dbReference type="NCBI Taxonomy" id="2029983"/>
    <lineage>
        <taxon>Bacteria</taxon>
        <taxon>Pseudomonadati</taxon>
        <taxon>Bacteroidota</taxon>
        <taxon>Chitinophagia</taxon>
        <taxon>Chitinophagales</taxon>
        <taxon>Chitinophagaceae</taxon>
        <taxon>Chitinophaga</taxon>
    </lineage>
</organism>
<evidence type="ECO:0000256" key="4">
    <source>
        <dbReference type="ARBA" id="ARBA00022832"/>
    </source>
</evidence>
<evidence type="ECO:0000256" key="3">
    <source>
        <dbReference type="ARBA" id="ARBA00022723"/>
    </source>
</evidence>
<keyword evidence="11" id="KW-1185">Reference proteome</keyword>
<gene>
    <name evidence="8 10" type="primary">acpS</name>
    <name evidence="10" type="ORF">COR50_10750</name>
</gene>
<evidence type="ECO:0000256" key="7">
    <source>
        <dbReference type="ARBA" id="ARBA00023160"/>
    </source>
</evidence>
<dbReference type="GO" id="GO:0006633">
    <property type="term" value="P:fatty acid biosynthetic process"/>
    <property type="evidence" value="ECO:0007669"/>
    <property type="project" value="UniProtKB-UniRule"/>
</dbReference>
<dbReference type="Gene3D" id="3.90.470.20">
    <property type="entry name" value="4'-phosphopantetheinyl transferase domain"/>
    <property type="match status" value="1"/>
</dbReference>
<keyword evidence="1 8" id="KW-0444">Lipid biosynthesis</keyword>
<keyword evidence="5 8" id="KW-0460">Magnesium</keyword>
<keyword evidence="8" id="KW-0963">Cytoplasm</keyword>
<keyword evidence="7 8" id="KW-0275">Fatty acid biosynthesis</keyword>
<dbReference type="InterPro" id="IPR004568">
    <property type="entry name" value="Ppantetheine-prot_Trfase_dom"/>
</dbReference>
<dbReference type="EMBL" id="CP023777">
    <property type="protein sequence ID" value="ATL47605.1"/>
    <property type="molecule type" value="Genomic_DNA"/>
</dbReference>
<dbReference type="SUPFAM" id="SSF56214">
    <property type="entry name" value="4'-phosphopantetheinyl transferase"/>
    <property type="match status" value="1"/>
</dbReference>
<keyword evidence="4 8" id="KW-0276">Fatty acid metabolism</keyword>
<dbReference type="NCBIfam" id="TIGR00516">
    <property type="entry name" value="acpS"/>
    <property type="match status" value="1"/>
</dbReference>
<keyword evidence="3 8" id="KW-0479">Metal-binding</keyword>
<protein>
    <recommendedName>
        <fullName evidence="8">Holo-[acyl-carrier-protein] synthase</fullName>
        <shortName evidence="8">Holo-ACP synthase</shortName>
        <ecNumber evidence="8">2.7.8.7</ecNumber>
    </recommendedName>
    <alternativeName>
        <fullName evidence="8">4'-phosphopantetheinyl transferase AcpS</fullName>
    </alternativeName>
</protein>
<evidence type="ECO:0000256" key="2">
    <source>
        <dbReference type="ARBA" id="ARBA00022679"/>
    </source>
</evidence>
<dbReference type="GO" id="GO:0000287">
    <property type="term" value="F:magnesium ion binding"/>
    <property type="evidence" value="ECO:0007669"/>
    <property type="project" value="UniProtKB-UniRule"/>
</dbReference>
<comment type="subcellular location">
    <subcellularLocation>
        <location evidence="8">Cytoplasm</location>
    </subcellularLocation>
</comment>
<dbReference type="InterPro" id="IPR002582">
    <property type="entry name" value="ACPS"/>
</dbReference>
<comment type="similarity">
    <text evidence="8">Belongs to the P-Pant transferase superfamily. AcpS family.</text>
</comment>
<comment type="catalytic activity">
    <reaction evidence="8">
        <text>apo-[ACP] + CoA = holo-[ACP] + adenosine 3',5'-bisphosphate + H(+)</text>
        <dbReference type="Rhea" id="RHEA:12068"/>
        <dbReference type="Rhea" id="RHEA-COMP:9685"/>
        <dbReference type="Rhea" id="RHEA-COMP:9690"/>
        <dbReference type="ChEBI" id="CHEBI:15378"/>
        <dbReference type="ChEBI" id="CHEBI:29999"/>
        <dbReference type="ChEBI" id="CHEBI:57287"/>
        <dbReference type="ChEBI" id="CHEBI:58343"/>
        <dbReference type="ChEBI" id="CHEBI:64479"/>
        <dbReference type="EC" id="2.7.8.7"/>
    </reaction>
</comment>
<proteinExistence type="inferred from homology"/>
<dbReference type="OrthoDB" id="517356at2"/>
<dbReference type="GO" id="GO:0005737">
    <property type="term" value="C:cytoplasm"/>
    <property type="evidence" value="ECO:0007669"/>
    <property type="project" value="UniProtKB-SubCell"/>
</dbReference>
<comment type="function">
    <text evidence="8">Transfers the 4'-phosphopantetheine moiety from coenzyme A to a Ser of acyl-carrier-protein.</text>
</comment>
<feature type="binding site" evidence="8">
    <location>
        <position position="56"/>
    </location>
    <ligand>
        <name>Mg(2+)</name>
        <dbReference type="ChEBI" id="CHEBI:18420"/>
    </ligand>
</feature>
<dbReference type="InterPro" id="IPR037143">
    <property type="entry name" value="4-PPantetheinyl_Trfase_dom_sf"/>
</dbReference>
<feature type="binding site" evidence="8">
    <location>
        <position position="8"/>
    </location>
    <ligand>
        <name>Mg(2+)</name>
        <dbReference type="ChEBI" id="CHEBI:18420"/>
    </ligand>
</feature>
<dbReference type="NCBIfam" id="TIGR00556">
    <property type="entry name" value="pantethn_trn"/>
    <property type="match status" value="1"/>
</dbReference>
<dbReference type="KEGG" id="cbae:COR50_10750"/>
<dbReference type="AlphaFoldDB" id="A0A291QUJ3"/>
<reference evidence="10 11" key="1">
    <citation type="submission" date="2017-10" db="EMBL/GenBank/DDBJ databases">
        <title>Paenichitinophaga pekingensis gen. nov., sp. nov., isolated from activated sludge.</title>
        <authorList>
            <person name="Jin D."/>
            <person name="Kong X."/>
            <person name="Deng Y."/>
            <person name="Bai Z."/>
        </authorList>
    </citation>
    <scope>NUCLEOTIDE SEQUENCE [LARGE SCALE GENOMIC DNA]</scope>
    <source>
        <strain evidence="10 11">13</strain>
    </source>
</reference>
<feature type="domain" description="4'-phosphopantetheinyl transferase" evidence="9">
    <location>
        <begin position="4"/>
        <end position="95"/>
    </location>
</feature>
<dbReference type="HAMAP" id="MF_00101">
    <property type="entry name" value="AcpS"/>
    <property type="match status" value="1"/>
</dbReference>
<name>A0A291QUJ3_9BACT</name>
<dbReference type="RefSeq" id="WP_098193982.1">
    <property type="nucleotide sequence ID" value="NZ_CP023777.1"/>
</dbReference>
<evidence type="ECO:0000256" key="1">
    <source>
        <dbReference type="ARBA" id="ARBA00022516"/>
    </source>
</evidence>
<evidence type="ECO:0000256" key="5">
    <source>
        <dbReference type="ARBA" id="ARBA00022842"/>
    </source>
</evidence>
<evidence type="ECO:0000256" key="6">
    <source>
        <dbReference type="ARBA" id="ARBA00023098"/>
    </source>
</evidence>
<accession>A0A291QUJ3</accession>
<evidence type="ECO:0000313" key="10">
    <source>
        <dbReference type="EMBL" id="ATL47605.1"/>
    </source>
</evidence>
<sequence length="125" mass="13601">MIIGIGTDLIEVARVASKIGKNQGFRELVFSPAEIEYCEKQANPYESYAARFAGKEAFLKALSTGYGGSGIHFHQIEILPGEHGAPIINLLGEALDQPGVRKLRKIFISLSHVKEMAMAMVVLEG</sequence>
<evidence type="ECO:0000259" key="9">
    <source>
        <dbReference type="Pfam" id="PF01648"/>
    </source>
</evidence>
<comment type="cofactor">
    <cofactor evidence="8">
        <name>Mg(2+)</name>
        <dbReference type="ChEBI" id="CHEBI:18420"/>
    </cofactor>
</comment>
<evidence type="ECO:0000313" key="11">
    <source>
        <dbReference type="Proteomes" id="UP000220133"/>
    </source>
</evidence>